<sequence>MEIVLDPPHGAGPVRLGMTAGEARAALASLGPLAPGGELAVDLPTGLRISVGFGVAGPTAQRVNAIELFRPDEDAGVVVRFRDVAVFGESAERVVAGLRRHTRVDEDDEACGFVAPELLLALSLDDERFASVLVARPGYYDTPAQAAARDEPGY</sequence>
<accession>A0A7W7MB06</accession>
<dbReference type="EMBL" id="JACHNB010000001">
    <property type="protein sequence ID" value="MBB4743491.1"/>
    <property type="molecule type" value="Genomic_DNA"/>
</dbReference>
<proteinExistence type="predicted"/>
<dbReference type="AlphaFoldDB" id="A0A7W7MB06"/>
<keyword evidence="2" id="KW-1185">Reference proteome</keyword>
<reference evidence="1 2" key="1">
    <citation type="submission" date="2020-08" db="EMBL/GenBank/DDBJ databases">
        <title>Sequencing the genomes of 1000 actinobacteria strains.</title>
        <authorList>
            <person name="Klenk H.-P."/>
        </authorList>
    </citation>
    <scope>NUCLEOTIDE SEQUENCE [LARGE SCALE GENOMIC DNA]</scope>
    <source>
        <strain evidence="1 2">DSM 45809</strain>
    </source>
</reference>
<gene>
    <name evidence="1" type="ORF">BJY16_006950</name>
</gene>
<organism evidence="1 2">
    <name type="scientific">Actinoplanes octamycinicus</name>
    <dbReference type="NCBI Taxonomy" id="135948"/>
    <lineage>
        <taxon>Bacteria</taxon>
        <taxon>Bacillati</taxon>
        <taxon>Actinomycetota</taxon>
        <taxon>Actinomycetes</taxon>
        <taxon>Micromonosporales</taxon>
        <taxon>Micromonosporaceae</taxon>
        <taxon>Actinoplanes</taxon>
    </lineage>
</organism>
<dbReference type="Proteomes" id="UP000546162">
    <property type="component" value="Unassembled WGS sequence"/>
</dbReference>
<dbReference type="RefSeq" id="WP_185043762.1">
    <property type="nucleotide sequence ID" value="NZ_BAABFG010000005.1"/>
</dbReference>
<name>A0A7W7MB06_9ACTN</name>
<protein>
    <submittedName>
        <fullName evidence="1">Uncharacterized protein</fullName>
    </submittedName>
</protein>
<evidence type="ECO:0000313" key="2">
    <source>
        <dbReference type="Proteomes" id="UP000546162"/>
    </source>
</evidence>
<evidence type="ECO:0000313" key="1">
    <source>
        <dbReference type="EMBL" id="MBB4743491.1"/>
    </source>
</evidence>
<comment type="caution">
    <text evidence="1">The sequence shown here is derived from an EMBL/GenBank/DDBJ whole genome shotgun (WGS) entry which is preliminary data.</text>
</comment>